<dbReference type="NCBIfam" id="TIGR01517">
    <property type="entry name" value="ATPase-IIB_Ca"/>
    <property type="match status" value="1"/>
</dbReference>
<dbReference type="Pfam" id="PF00690">
    <property type="entry name" value="Cation_ATPase_N"/>
    <property type="match status" value="1"/>
</dbReference>
<dbReference type="SUPFAM" id="SSF81653">
    <property type="entry name" value="Calcium ATPase, transduction domain A"/>
    <property type="match status" value="1"/>
</dbReference>
<dbReference type="GO" id="GO:0006874">
    <property type="term" value="P:intracellular calcium ion homeostasis"/>
    <property type="evidence" value="ECO:0007669"/>
    <property type="project" value="TreeGrafter"/>
</dbReference>
<dbReference type="SUPFAM" id="SSF81665">
    <property type="entry name" value="Calcium ATPase, transmembrane domain M"/>
    <property type="match status" value="1"/>
</dbReference>
<dbReference type="GO" id="GO:0046872">
    <property type="term" value="F:metal ion binding"/>
    <property type="evidence" value="ECO:0007669"/>
    <property type="project" value="UniProtKB-KW"/>
</dbReference>
<dbReference type="InterPro" id="IPR044492">
    <property type="entry name" value="P_typ_ATPase_HD_dom"/>
</dbReference>
<dbReference type="SFLD" id="SFLDF00027">
    <property type="entry name" value="p-type_atpase"/>
    <property type="match status" value="1"/>
</dbReference>
<feature type="transmembrane region" description="Helical" evidence="14">
    <location>
        <begin position="380"/>
        <end position="407"/>
    </location>
</feature>
<comment type="caution">
    <text evidence="14">Lacks conserved residue(s) required for the propagation of feature annotation.</text>
</comment>
<evidence type="ECO:0000256" key="13">
    <source>
        <dbReference type="ARBA" id="ARBA00023136"/>
    </source>
</evidence>
<evidence type="ECO:0000256" key="7">
    <source>
        <dbReference type="ARBA" id="ARBA00022837"/>
    </source>
</evidence>
<evidence type="ECO:0000256" key="6">
    <source>
        <dbReference type="ARBA" id="ARBA00022741"/>
    </source>
</evidence>
<keyword evidence="9" id="KW-0460">Magnesium</keyword>
<dbReference type="InterPro" id="IPR018303">
    <property type="entry name" value="ATPase_P-typ_P_site"/>
</dbReference>
<comment type="subcellular location">
    <subcellularLocation>
        <location evidence="1">Endomembrane system</location>
        <topology evidence="1">Multi-pass membrane protein</topology>
    </subcellularLocation>
    <subcellularLocation>
        <location evidence="14">Membrane</location>
        <topology evidence="14">Multi-pass membrane protein</topology>
    </subcellularLocation>
</comment>
<dbReference type="GO" id="GO:0005524">
    <property type="term" value="F:ATP binding"/>
    <property type="evidence" value="ECO:0007669"/>
    <property type="project" value="UniProtKB-KW"/>
</dbReference>
<accession>A0AAD4KS88</accession>
<evidence type="ECO:0000256" key="2">
    <source>
        <dbReference type="ARBA" id="ARBA00022448"/>
    </source>
</evidence>
<keyword evidence="13 14" id="KW-0472">Membrane</keyword>
<dbReference type="PROSITE" id="PS00154">
    <property type="entry name" value="ATPASE_E1_E2"/>
    <property type="match status" value="1"/>
</dbReference>
<dbReference type="PANTHER" id="PTHR24093">
    <property type="entry name" value="CATION TRANSPORTING ATPASE"/>
    <property type="match status" value="1"/>
</dbReference>
<reference evidence="16" key="1">
    <citation type="submission" date="2021-12" db="EMBL/GenBank/DDBJ databases">
        <title>Convergent genome expansion in fungi linked to evolution of root-endophyte symbiosis.</title>
        <authorList>
            <consortium name="DOE Joint Genome Institute"/>
            <person name="Ke Y.-H."/>
            <person name="Bonito G."/>
            <person name="Liao H.-L."/>
            <person name="Looney B."/>
            <person name="Rojas-Flechas A."/>
            <person name="Nash J."/>
            <person name="Hameed K."/>
            <person name="Schadt C."/>
            <person name="Martin F."/>
            <person name="Crous P.W."/>
            <person name="Miettinen O."/>
            <person name="Magnuson J.K."/>
            <person name="Labbe J."/>
            <person name="Jacobson D."/>
            <person name="Doktycz M.J."/>
            <person name="Veneault-Fourrey C."/>
            <person name="Kuo A."/>
            <person name="Mondo S."/>
            <person name="Calhoun S."/>
            <person name="Riley R."/>
            <person name="Ohm R."/>
            <person name="LaButti K."/>
            <person name="Andreopoulos B."/>
            <person name="Pangilinan J."/>
            <person name="Nolan M."/>
            <person name="Tritt A."/>
            <person name="Clum A."/>
            <person name="Lipzen A."/>
            <person name="Daum C."/>
            <person name="Barry K."/>
            <person name="Grigoriev I.V."/>
            <person name="Vilgalys R."/>
        </authorList>
    </citation>
    <scope>NUCLEOTIDE SEQUENCE</scope>
    <source>
        <strain evidence="16">PMI_201</strain>
    </source>
</reference>
<dbReference type="SFLD" id="SFLDG00002">
    <property type="entry name" value="C1.7:_P-type_atpase_like"/>
    <property type="match status" value="1"/>
</dbReference>
<feature type="transmembrane region" description="Helical" evidence="14">
    <location>
        <begin position="168"/>
        <end position="186"/>
    </location>
</feature>
<dbReference type="RefSeq" id="XP_046073663.1">
    <property type="nucleotide sequence ID" value="XM_046209552.1"/>
</dbReference>
<dbReference type="InterPro" id="IPR023214">
    <property type="entry name" value="HAD_sf"/>
</dbReference>
<dbReference type="SFLD" id="SFLDS00003">
    <property type="entry name" value="Haloacid_Dehalogenase"/>
    <property type="match status" value="1"/>
</dbReference>
<dbReference type="EMBL" id="JAJTJA010000005">
    <property type="protein sequence ID" value="KAH8699199.1"/>
    <property type="molecule type" value="Genomic_DNA"/>
</dbReference>
<dbReference type="Pfam" id="PF00122">
    <property type="entry name" value="E1-E2_ATPase"/>
    <property type="match status" value="1"/>
</dbReference>
<dbReference type="InterPro" id="IPR001757">
    <property type="entry name" value="P_typ_ATPase"/>
</dbReference>
<evidence type="ECO:0000256" key="10">
    <source>
        <dbReference type="ARBA" id="ARBA00022967"/>
    </source>
</evidence>
<evidence type="ECO:0000256" key="3">
    <source>
        <dbReference type="ARBA" id="ARBA00022568"/>
    </source>
</evidence>
<dbReference type="FunFam" id="2.70.150.10:FF:000028">
    <property type="entry name" value="Calcium-transporting ATPase"/>
    <property type="match status" value="1"/>
</dbReference>
<keyword evidence="10" id="KW-1278">Translocase</keyword>
<dbReference type="EC" id="7.2.2.10" evidence="14"/>
<dbReference type="Gene3D" id="3.40.50.1000">
    <property type="entry name" value="HAD superfamily/HAD-like"/>
    <property type="match status" value="1"/>
</dbReference>
<dbReference type="GO" id="GO:0005886">
    <property type="term" value="C:plasma membrane"/>
    <property type="evidence" value="ECO:0007669"/>
    <property type="project" value="TreeGrafter"/>
</dbReference>
<dbReference type="SUPFAM" id="SSF56784">
    <property type="entry name" value="HAD-like"/>
    <property type="match status" value="1"/>
</dbReference>
<keyword evidence="3 14" id="KW-0109">Calcium transport</keyword>
<dbReference type="InterPro" id="IPR004014">
    <property type="entry name" value="ATPase_P-typ_cation-transptr_N"/>
</dbReference>
<dbReference type="GO" id="GO:0005388">
    <property type="term" value="F:P-type calcium transporter activity"/>
    <property type="evidence" value="ECO:0007669"/>
    <property type="project" value="UniProtKB-EC"/>
</dbReference>
<dbReference type="GeneID" id="70239839"/>
<dbReference type="NCBIfam" id="TIGR01494">
    <property type="entry name" value="ATPase_P-type"/>
    <property type="match status" value="2"/>
</dbReference>
<dbReference type="InterPro" id="IPR023299">
    <property type="entry name" value="ATPase_P-typ_cyto_dom_N"/>
</dbReference>
<proteinExistence type="inferred from homology"/>
<keyword evidence="4 14" id="KW-0812">Transmembrane</keyword>
<dbReference type="GO" id="GO:0016887">
    <property type="term" value="F:ATP hydrolysis activity"/>
    <property type="evidence" value="ECO:0007669"/>
    <property type="project" value="InterPro"/>
</dbReference>
<dbReference type="Gene3D" id="3.40.1110.10">
    <property type="entry name" value="Calcium-transporting ATPase, cytoplasmic domain N"/>
    <property type="match status" value="1"/>
</dbReference>
<feature type="transmembrane region" description="Helical" evidence="14">
    <location>
        <begin position="130"/>
        <end position="148"/>
    </location>
</feature>
<keyword evidence="5" id="KW-0479">Metal-binding</keyword>
<dbReference type="InterPro" id="IPR059000">
    <property type="entry name" value="ATPase_P-type_domA"/>
</dbReference>
<dbReference type="PANTHER" id="PTHR24093:SF369">
    <property type="entry name" value="CALCIUM-TRANSPORTING ATPASE"/>
    <property type="match status" value="1"/>
</dbReference>
<dbReference type="PRINTS" id="PR00119">
    <property type="entry name" value="CATATPASE"/>
</dbReference>
<dbReference type="InterPro" id="IPR006068">
    <property type="entry name" value="ATPase_P-typ_cation-transptr_C"/>
</dbReference>
<dbReference type="GO" id="GO:0012505">
    <property type="term" value="C:endomembrane system"/>
    <property type="evidence" value="ECO:0007669"/>
    <property type="project" value="UniProtKB-SubCell"/>
</dbReference>
<keyword evidence="8 14" id="KW-0067">ATP-binding</keyword>
<feature type="transmembrane region" description="Helical" evidence="14">
    <location>
        <begin position="895"/>
        <end position="915"/>
    </location>
</feature>
<evidence type="ECO:0000256" key="12">
    <source>
        <dbReference type="ARBA" id="ARBA00023065"/>
    </source>
</evidence>
<keyword evidence="11 14" id="KW-1133">Transmembrane helix</keyword>
<dbReference type="CDD" id="cd02081">
    <property type="entry name" value="P-type_ATPase_Ca_PMCA-like"/>
    <property type="match status" value="1"/>
</dbReference>
<evidence type="ECO:0000259" key="15">
    <source>
        <dbReference type="SMART" id="SM00831"/>
    </source>
</evidence>
<dbReference type="Proteomes" id="UP001201262">
    <property type="component" value="Unassembled WGS sequence"/>
</dbReference>
<dbReference type="Pfam" id="PF00689">
    <property type="entry name" value="Cation_ATPase_C"/>
    <property type="match status" value="1"/>
</dbReference>
<dbReference type="Gene3D" id="1.20.1110.10">
    <property type="entry name" value="Calcium-transporting ATPase, transmembrane domain"/>
    <property type="match status" value="1"/>
</dbReference>
<dbReference type="InterPro" id="IPR023298">
    <property type="entry name" value="ATPase_P-typ_TM_dom_sf"/>
</dbReference>
<comment type="similarity">
    <text evidence="14">Belongs to the cation transport ATPase (P-type) (TC 3.A.3) family.</text>
</comment>
<evidence type="ECO:0000256" key="9">
    <source>
        <dbReference type="ARBA" id="ARBA00022842"/>
    </source>
</evidence>
<keyword evidence="6 14" id="KW-0547">Nucleotide-binding</keyword>
<name>A0AAD4KS88_9EURO</name>
<comment type="function">
    <text evidence="14">Catalyzes the hydrolysis of ATP coupled with the transport of calcium.</text>
</comment>
<dbReference type="SMART" id="SM00831">
    <property type="entry name" value="Cation_ATPase_N"/>
    <property type="match status" value="1"/>
</dbReference>
<evidence type="ECO:0000256" key="4">
    <source>
        <dbReference type="ARBA" id="ARBA00022692"/>
    </source>
</evidence>
<organism evidence="16 17">
    <name type="scientific">Talaromyces proteolyticus</name>
    <dbReference type="NCBI Taxonomy" id="1131652"/>
    <lineage>
        <taxon>Eukaryota</taxon>
        <taxon>Fungi</taxon>
        <taxon>Dikarya</taxon>
        <taxon>Ascomycota</taxon>
        <taxon>Pezizomycotina</taxon>
        <taxon>Eurotiomycetes</taxon>
        <taxon>Eurotiomycetidae</taxon>
        <taxon>Eurotiales</taxon>
        <taxon>Trichocomaceae</taxon>
        <taxon>Talaromyces</taxon>
        <taxon>Talaromyces sect. Bacilispori</taxon>
    </lineage>
</organism>
<evidence type="ECO:0000313" key="17">
    <source>
        <dbReference type="Proteomes" id="UP001201262"/>
    </source>
</evidence>
<keyword evidence="12 14" id="KW-0406">Ion transport</keyword>
<keyword evidence="2 14" id="KW-0813">Transport</keyword>
<comment type="catalytic activity">
    <reaction evidence="14">
        <text>Ca(2+)(in) + ATP + H2O = Ca(2+)(out) + ADP + phosphate + H(+)</text>
        <dbReference type="Rhea" id="RHEA:18105"/>
        <dbReference type="ChEBI" id="CHEBI:15377"/>
        <dbReference type="ChEBI" id="CHEBI:15378"/>
        <dbReference type="ChEBI" id="CHEBI:29108"/>
        <dbReference type="ChEBI" id="CHEBI:30616"/>
        <dbReference type="ChEBI" id="CHEBI:43474"/>
        <dbReference type="ChEBI" id="CHEBI:456216"/>
        <dbReference type="EC" id="7.2.2.10"/>
    </reaction>
</comment>
<comment type="caution">
    <text evidence="16">The sequence shown here is derived from an EMBL/GenBank/DDBJ whole genome shotgun (WGS) entry which is preliminary data.</text>
</comment>
<evidence type="ECO:0000313" key="16">
    <source>
        <dbReference type="EMBL" id="KAH8699199.1"/>
    </source>
</evidence>
<evidence type="ECO:0000256" key="14">
    <source>
        <dbReference type="RuleBase" id="RU361146"/>
    </source>
</evidence>
<feature type="transmembrane region" description="Helical" evidence="14">
    <location>
        <begin position="340"/>
        <end position="360"/>
    </location>
</feature>
<dbReference type="Pfam" id="PF13246">
    <property type="entry name" value="Cation_ATPase"/>
    <property type="match status" value="1"/>
</dbReference>
<sequence length="941" mass="102923">MDAPESIIDTKLAFSQAPKATNHQFGCTPKQLQHLAESRDLSALQTLGGLAGLETSLLTDRKSGLSPDEFIREDATPLTDYEKRLPTLSTEKTVFKPPFDARRRIFGDNRLPTKREPPFWQLMWMAYNDYVLFLLTGAAIISLGLGLYQALGTPRTPNNPPIEWVEGVAILVAIVIIVLVGALNDFQKQYQFRKLNKKQQDRNVKVIRSGRPQEILIHDVVVGDIVQIEPGDVIPADGILIQGLLLRCDESSMTGESNLRPKCPADDAVQASYSGNSNTQVTTKLDPFIISGTKVAEGVGSFLIIATGRNSAYGTILQRLEDEPTPTPLQMKLGGLAKSIAICGGVVALIFFVILFIKFLVELPHSTRSPAEKGQLFLNIFIIALTVVVIAVPEGLPLAVTLSLAFATTRMLKDRNLVRSLRACETMGNATSICSDKTGTLTQNRMTVVAGAFGTNSKYTEGASSSITEYIRGLSFDVRSILKSSIVINSTAFESDDSSYIGSRTESALLTLARDAIGMGPVEVERSDARVVYLVPFDSSRKCMVSVVRLDNGVHRAYIKGASEILLRACNTALENPEAGLSPIPVSDDIMQNLQDIISKYARHSWRTMTLAYRDFHEWPPVTNADPISDVGHIVPLDEILRDLTFLAIMGIQDPLRDGVPDAIQTCAKAGVTVRMVTGDNLLTAKAIAEEAGILTDHEDIAIEASEFRTLQQSQQIEMIPHLKVLARSTPEDKRILVMRLKQMGEIVAVTGDGTNDVAALMAADIGFSMGISGTEVAREASSIVLMDDNFTSIVKAIMWGRAVNDAVSKFLQFQITITITSVGLTFVSAVANGNQQSVLTAVQLMWINLFQDTMAALALATDPPSSKILDRKPVAQSAPLITLQMWKMIIGQSIYQMAVTLVLYFAGSSIFHYHTSQEKAQLQTAIFNTYVWLQIFNMFK</sequence>
<dbReference type="SUPFAM" id="SSF81660">
    <property type="entry name" value="Metal cation-transporting ATPase, ATP-binding domain N"/>
    <property type="match status" value="1"/>
</dbReference>
<dbReference type="InterPro" id="IPR006408">
    <property type="entry name" value="P-type_ATPase_IIB"/>
</dbReference>
<evidence type="ECO:0000256" key="5">
    <source>
        <dbReference type="ARBA" id="ARBA00022723"/>
    </source>
</evidence>
<evidence type="ECO:0000256" key="1">
    <source>
        <dbReference type="ARBA" id="ARBA00004127"/>
    </source>
</evidence>
<keyword evidence="17" id="KW-1185">Reference proteome</keyword>
<feature type="domain" description="Cation-transporting P-type ATPase N-terminal" evidence="15">
    <location>
        <begin position="46"/>
        <end position="147"/>
    </location>
</feature>
<evidence type="ECO:0000256" key="8">
    <source>
        <dbReference type="ARBA" id="ARBA00022840"/>
    </source>
</evidence>
<keyword evidence="7 14" id="KW-0106">Calcium</keyword>
<dbReference type="AlphaFoldDB" id="A0AAD4KS88"/>
<gene>
    <name evidence="16" type="ORF">BGW36DRAFT_156407</name>
</gene>
<evidence type="ECO:0000256" key="11">
    <source>
        <dbReference type="ARBA" id="ARBA00022989"/>
    </source>
</evidence>
<dbReference type="InterPro" id="IPR036412">
    <property type="entry name" value="HAD-like_sf"/>
</dbReference>
<dbReference type="InterPro" id="IPR008250">
    <property type="entry name" value="ATPase_P-typ_transduc_dom_A_sf"/>
</dbReference>
<dbReference type="Gene3D" id="2.70.150.10">
    <property type="entry name" value="Calcium-transporting ATPase, cytoplasmic transduction domain A"/>
    <property type="match status" value="1"/>
</dbReference>
<protein>
    <recommendedName>
        <fullName evidence="14">Calcium-transporting ATPase</fullName>
        <ecNumber evidence="14">7.2.2.10</ecNumber>
    </recommendedName>
</protein>